<dbReference type="EMBL" id="CP063169">
    <property type="protein sequence ID" value="QOR71327.1"/>
    <property type="molecule type" value="Genomic_DNA"/>
</dbReference>
<name>A0A7M1SWA2_9MICO</name>
<dbReference type="RefSeq" id="WP_193497991.1">
    <property type="nucleotide sequence ID" value="NZ_CP063169.1"/>
</dbReference>
<keyword evidence="1" id="KW-0472">Membrane</keyword>
<sequence>MTESGARARIERLVVVAVGVAAAAYTVVWLALAQSQFGLLTPGWGPLLYVLCSALPVLAGALAFLGRWIGGPAGLMRWARVVLVGYCCVYAFALLAWVPLMVVPTMPGEGAPWTWQISSIPTSAAAAILSARLAWAYYGGVVVATTLLRQLASPGLEWPVAVQDGLFLAMLAGILTLLIRVTLGAGGALDDAAAQARDAARSEAAARSTAWHRARLDALVHDRVLSVLLAAGRAGPEAREQIRSAARAALDVLDPAAEAAPISGPEMVARLRSVVPDGVVVTVDSAETAVATAAVPADVATALVEAAGEAARNSMRHAGQARREIAMRIDHGSVRITVADDGRGFEPAHVPPSRLGLRASIVDRMASLTGGRAQVHSRPGRGTVVTLTWTQSR</sequence>
<dbReference type="InterPro" id="IPR003594">
    <property type="entry name" value="HATPase_dom"/>
</dbReference>
<feature type="transmembrane region" description="Helical" evidence="1">
    <location>
        <begin position="12"/>
        <end position="32"/>
    </location>
</feature>
<evidence type="ECO:0000256" key="1">
    <source>
        <dbReference type="SAM" id="Phobius"/>
    </source>
</evidence>
<dbReference type="InterPro" id="IPR036890">
    <property type="entry name" value="HATPase_C_sf"/>
</dbReference>
<feature type="transmembrane region" description="Helical" evidence="1">
    <location>
        <begin position="160"/>
        <end position="179"/>
    </location>
</feature>
<dbReference type="GO" id="GO:0016301">
    <property type="term" value="F:kinase activity"/>
    <property type="evidence" value="ECO:0007669"/>
    <property type="project" value="UniProtKB-KW"/>
</dbReference>
<feature type="transmembrane region" description="Helical" evidence="1">
    <location>
        <begin position="47"/>
        <end position="69"/>
    </location>
</feature>
<keyword evidence="3" id="KW-0808">Transferase</keyword>
<keyword evidence="1" id="KW-0812">Transmembrane</keyword>
<keyword evidence="4" id="KW-1185">Reference proteome</keyword>
<dbReference type="SMART" id="SM00387">
    <property type="entry name" value="HATPase_c"/>
    <property type="match status" value="1"/>
</dbReference>
<dbReference type="KEGG" id="halt:IM660_03220"/>
<dbReference type="Proteomes" id="UP000593758">
    <property type="component" value="Chromosome"/>
</dbReference>
<keyword evidence="1" id="KW-1133">Transmembrane helix</keyword>
<dbReference type="Gene3D" id="3.30.565.10">
    <property type="entry name" value="Histidine kinase-like ATPase, C-terminal domain"/>
    <property type="match status" value="1"/>
</dbReference>
<dbReference type="AlphaFoldDB" id="A0A7M1SWA2"/>
<gene>
    <name evidence="3" type="ORF">IM660_03220</name>
</gene>
<feature type="domain" description="Histidine kinase/HSP90-like ATPase" evidence="2">
    <location>
        <begin position="298"/>
        <end position="393"/>
    </location>
</feature>
<evidence type="ECO:0000259" key="2">
    <source>
        <dbReference type="SMART" id="SM00387"/>
    </source>
</evidence>
<dbReference type="Pfam" id="PF02518">
    <property type="entry name" value="HATPase_c"/>
    <property type="match status" value="1"/>
</dbReference>
<accession>A0A7M1SWA2</accession>
<feature type="transmembrane region" description="Helical" evidence="1">
    <location>
        <begin position="123"/>
        <end position="148"/>
    </location>
</feature>
<keyword evidence="3" id="KW-0418">Kinase</keyword>
<protein>
    <submittedName>
        <fullName evidence="3">Sensor histidine kinase</fullName>
    </submittedName>
</protein>
<organism evidence="3 4">
    <name type="scientific">Ruania alkalisoli</name>
    <dbReference type="NCBI Taxonomy" id="2779775"/>
    <lineage>
        <taxon>Bacteria</taxon>
        <taxon>Bacillati</taxon>
        <taxon>Actinomycetota</taxon>
        <taxon>Actinomycetes</taxon>
        <taxon>Micrococcales</taxon>
        <taxon>Ruaniaceae</taxon>
        <taxon>Ruania</taxon>
    </lineage>
</organism>
<evidence type="ECO:0000313" key="3">
    <source>
        <dbReference type="EMBL" id="QOR71327.1"/>
    </source>
</evidence>
<proteinExistence type="predicted"/>
<reference evidence="3 4" key="1">
    <citation type="submission" date="2020-10" db="EMBL/GenBank/DDBJ databases">
        <title>Haloactinobacterium sp. RN3S43, a bacterium isolated from saline soil.</title>
        <authorList>
            <person name="Sun J.-Q."/>
        </authorList>
    </citation>
    <scope>NUCLEOTIDE SEQUENCE [LARGE SCALE GENOMIC DNA]</scope>
    <source>
        <strain evidence="3 4">RN3S43</strain>
    </source>
</reference>
<feature type="transmembrane region" description="Helical" evidence="1">
    <location>
        <begin position="81"/>
        <end position="103"/>
    </location>
</feature>
<evidence type="ECO:0000313" key="4">
    <source>
        <dbReference type="Proteomes" id="UP000593758"/>
    </source>
</evidence>
<dbReference type="SUPFAM" id="SSF55874">
    <property type="entry name" value="ATPase domain of HSP90 chaperone/DNA topoisomerase II/histidine kinase"/>
    <property type="match status" value="1"/>
</dbReference>